<accession>A0AAD6M0P5</accession>
<sequence length="96" mass="11117">MVPAQLGSGHVNSKPLRFLFFDHSMVLHFPDATLDPELTISMTRWDRFLRFTLMGLLDSLLIAENRFLLRSALYCVDDDNIVSKIPSRINTLFTRF</sequence>
<reference evidence="1" key="1">
    <citation type="journal article" date="2023" name="Mol. Ecol. Resour.">
        <title>Chromosome-level genome assembly of a triploid poplar Populus alba 'Berolinensis'.</title>
        <authorList>
            <person name="Chen S."/>
            <person name="Yu Y."/>
            <person name="Wang X."/>
            <person name="Wang S."/>
            <person name="Zhang T."/>
            <person name="Zhou Y."/>
            <person name="He R."/>
            <person name="Meng N."/>
            <person name="Wang Y."/>
            <person name="Liu W."/>
            <person name="Liu Z."/>
            <person name="Liu J."/>
            <person name="Guo Q."/>
            <person name="Huang H."/>
            <person name="Sederoff R.R."/>
            <person name="Wang G."/>
            <person name="Qu G."/>
            <person name="Chen S."/>
        </authorList>
    </citation>
    <scope>NUCLEOTIDE SEQUENCE</scope>
    <source>
        <strain evidence="1">SC-2020</strain>
    </source>
</reference>
<keyword evidence="2" id="KW-1185">Reference proteome</keyword>
<proteinExistence type="predicted"/>
<dbReference type="AlphaFoldDB" id="A0AAD6M0P5"/>
<name>A0AAD6M0P5_9ROSI</name>
<comment type="caution">
    <text evidence="1">The sequence shown here is derived from an EMBL/GenBank/DDBJ whole genome shotgun (WGS) entry which is preliminary data.</text>
</comment>
<organism evidence="1 2">
    <name type="scientific">Populus alba x Populus x berolinensis</name>
    <dbReference type="NCBI Taxonomy" id="444605"/>
    <lineage>
        <taxon>Eukaryota</taxon>
        <taxon>Viridiplantae</taxon>
        <taxon>Streptophyta</taxon>
        <taxon>Embryophyta</taxon>
        <taxon>Tracheophyta</taxon>
        <taxon>Spermatophyta</taxon>
        <taxon>Magnoliopsida</taxon>
        <taxon>eudicotyledons</taxon>
        <taxon>Gunneridae</taxon>
        <taxon>Pentapetalae</taxon>
        <taxon>rosids</taxon>
        <taxon>fabids</taxon>
        <taxon>Malpighiales</taxon>
        <taxon>Salicaceae</taxon>
        <taxon>Saliceae</taxon>
        <taxon>Populus</taxon>
    </lineage>
</organism>
<dbReference type="EMBL" id="JAQIZT010000012">
    <property type="protein sequence ID" value="KAJ6976768.1"/>
    <property type="molecule type" value="Genomic_DNA"/>
</dbReference>
<evidence type="ECO:0000313" key="2">
    <source>
        <dbReference type="Proteomes" id="UP001164929"/>
    </source>
</evidence>
<gene>
    <name evidence="1" type="ORF">NC653_028820</name>
</gene>
<evidence type="ECO:0000313" key="1">
    <source>
        <dbReference type="EMBL" id="KAJ6976768.1"/>
    </source>
</evidence>
<dbReference type="Proteomes" id="UP001164929">
    <property type="component" value="Chromosome 12"/>
</dbReference>
<protein>
    <submittedName>
        <fullName evidence="1">Uncharacterized protein</fullName>
    </submittedName>
</protein>